<feature type="compositionally biased region" description="Low complexity" evidence="1">
    <location>
        <begin position="644"/>
        <end position="659"/>
    </location>
</feature>
<reference evidence="2 3" key="1">
    <citation type="journal article" date="2018" name="Mol. Biol. Evol.">
        <title>Broad Genomic Sampling Reveals a Smut Pathogenic Ancestry of the Fungal Clade Ustilaginomycotina.</title>
        <authorList>
            <person name="Kijpornyongpan T."/>
            <person name="Mondo S.J."/>
            <person name="Barry K."/>
            <person name="Sandor L."/>
            <person name="Lee J."/>
            <person name="Lipzen A."/>
            <person name="Pangilinan J."/>
            <person name="LaButti K."/>
            <person name="Hainaut M."/>
            <person name="Henrissat B."/>
            <person name="Grigoriev I.V."/>
            <person name="Spatafora J.W."/>
            <person name="Aime M.C."/>
        </authorList>
    </citation>
    <scope>NUCLEOTIDE SEQUENCE [LARGE SCALE GENOMIC DNA]</scope>
    <source>
        <strain evidence="2 3">MCA 4198</strain>
    </source>
</reference>
<dbReference type="STRING" id="215250.A0A316YEQ7"/>
<dbReference type="Proteomes" id="UP000245768">
    <property type="component" value="Unassembled WGS sequence"/>
</dbReference>
<feature type="region of interest" description="Disordered" evidence="1">
    <location>
        <begin position="1"/>
        <end position="54"/>
    </location>
</feature>
<feature type="compositionally biased region" description="Acidic residues" evidence="1">
    <location>
        <begin position="107"/>
        <end position="126"/>
    </location>
</feature>
<proteinExistence type="predicted"/>
<dbReference type="PANTHER" id="PTHR35711">
    <property type="entry name" value="EXPRESSED PROTEIN"/>
    <property type="match status" value="1"/>
</dbReference>
<feature type="region of interest" description="Disordered" evidence="1">
    <location>
        <begin position="107"/>
        <end position="155"/>
    </location>
</feature>
<evidence type="ECO:0000313" key="2">
    <source>
        <dbReference type="EMBL" id="PWN87652.1"/>
    </source>
</evidence>
<feature type="compositionally biased region" description="Low complexity" evidence="1">
    <location>
        <begin position="402"/>
        <end position="427"/>
    </location>
</feature>
<evidence type="ECO:0000313" key="3">
    <source>
        <dbReference type="Proteomes" id="UP000245768"/>
    </source>
</evidence>
<keyword evidence="3" id="KW-1185">Reference proteome</keyword>
<dbReference type="EMBL" id="KZ819639">
    <property type="protein sequence ID" value="PWN87652.1"/>
    <property type="molecule type" value="Genomic_DNA"/>
</dbReference>
<accession>A0A316YEQ7</accession>
<organism evidence="2 3">
    <name type="scientific">Acaromyces ingoldii</name>
    <dbReference type="NCBI Taxonomy" id="215250"/>
    <lineage>
        <taxon>Eukaryota</taxon>
        <taxon>Fungi</taxon>
        <taxon>Dikarya</taxon>
        <taxon>Basidiomycota</taxon>
        <taxon>Ustilaginomycotina</taxon>
        <taxon>Exobasidiomycetes</taxon>
        <taxon>Exobasidiales</taxon>
        <taxon>Cryptobasidiaceae</taxon>
        <taxon>Acaromyces</taxon>
    </lineage>
</organism>
<feature type="compositionally biased region" description="Gly residues" evidence="1">
    <location>
        <begin position="42"/>
        <end position="51"/>
    </location>
</feature>
<feature type="compositionally biased region" description="Low complexity" evidence="1">
    <location>
        <begin position="796"/>
        <end position="805"/>
    </location>
</feature>
<feature type="compositionally biased region" description="Basic residues" evidence="1">
    <location>
        <begin position="1"/>
        <end position="13"/>
    </location>
</feature>
<feature type="compositionally biased region" description="Acidic residues" evidence="1">
    <location>
        <begin position="735"/>
        <end position="754"/>
    </location>
</feature>
<feature type="region of interest" description="Disordered" evidence="1">
    <location>
        <begin position="181"/>
        <end position="313"/>
    </location>
</feature>
<feature type="compositionally biased region" description="Low complexity" evidence="1">
    <location>
        <begin position="465"/>
        <end position="476"/>
    </location>
</feature>
<dbReference type="RefSeq" id="XP_025374850.1">
    <property type="nucleotide sequence ID" value="XM_025525280.1"/>
</dbReference>
<feature type="compositionally biased region" description="Polar residues" evidence="1">
    <location>
        <begin position="483"/>
        <end position="501"/>
    </location>
</feature>
<feature type="compositionally biased region" description="Low complexity" evidence="1">
    <location>
        <begin position="815"/>
        <end position="832"/>
    </location>
</feature>
<name>A0A316YEQ7_9BASI</name>
<feature type="compositionally biased region" description="Basic and acidic residues" evidence="1">
    <location>
        <begin position="597"/>
        <end position="609"/>
    </location>
</feature>
<dbReference type="AlphaFoldDB" id="A0A316YEQ7"/>
<dbReference type="InParanoid" id="A0A316YEQ7"/>
<feature type="region of interest" description="Disordered" evidence="1">
    <location>
        <begin position="729"/>
        <end position="839"/>
    </location>
</feature>
<feature type="compositionally biased region" description="Low complexity" evidence="1">
    <location>
        <begin position="449"/>
        <end position="458"/>
    </location>
</feature>
<feature type="compositionally biased region" description="Basic and acidic residues" evidence="1">
    <location>
        <begin position="197"/>
        <end position="221"/>
    </location>
</feature>
<sequence length="839" mass="89229">MERERRKRDRSHQHQQLPHQQHQHQQHQQQHQSSLMDAFPSNGGGDGGGVGASFYHAPSAAFANFASMAFASGSGSGHQHMGNGSNDAVAMPFAQLPAHVDAGMAGYEDEEGDEDEEEDDEDDDEEGGGRPDGAAHRGSSSSSSQQGGGAAAAAGAGSCFQCPYCEKRYTGKHARSIWRRHLQDKHAIPLSQQPRRTRWDGDMNRPKNAEERRQRMLESKRRWARKKRLAEKGLTAPTTDDDDDEGGGQSAVRPAAPSQSSRRARASSHSVAQAHAHAQAPQLLPPQQSQQQQSQQQAQQQHQQQQPQTQTQPMMPAFFEAGGFPTMPLASAAAVAGPRSAWPSAESSLAAARDFGRPHDAVAMMANIASPRQALAQLDGNQGVASSRFIKIKDETRAVYDKQQQSQQQQAQQAHTQQSQHPSQHKTPVNRFSQLYPTPPSMGSGSGSGDSLRFSLDGFFSSTPRQHVSGQHQQQQRGKHSQPLLSPPTSTHAESSPSNAKHNPFSLDRHRVSPRAAAAAAAAASAAATTTASPVRAGLAAHSPVRSNKRGSPTARRLPPLMRTPLFGGGGGGTSTDASPLALNRAFGGARSRPQRAKVETPTEDHMERMLGFTPIKARQPTPRRKESSERHQVSRAGAGAGGDPSSDDGSNNNGDSGESSGGGDNEGLPALFSSPAHPNLTQSLGLAPHRSGLASINATPFAKLQPLLGHSLGASSLQWPDSVVRPSMYRRADDDDDGLSLGDDDDDDDDDDGPPQGGDGSPARKRSRVSSKPAVASSTMTTPRRLGPLASPTFSSSSSSLSSSKWLKLRADDLAASSSADDNGHLAPRPALAERRAN</sequence>
<evidence type="ECO:0000256" key="1">
    <source>
        <dbReference type="SAM" id="MobiDB-lite"/>
    </source>
</evidence>
<protein>
    <submittedName>
        <fullName evidence="2">Uncharacterized protein</fullName>
    </submittedName>
</protein>
<dbReference type="GeneID" id="37047196"/>
<dbReference type="PANTHER" id="PTHR35711:SF1">
    <property type="entry name" value="ECTODERMAL, ISOFORM F"/>
    <property type="match status" value="1"/>
</dbReference>
<dbReference type="OrthoDB" id="2333993at2759"/>
<feature type="compositionally biased region" description="Low complexity" evidence="1">
    <location>
        <begin position="136"/>
        <end position="155"/>
    </location>
</feature>
<feature type="region of interest" description="Disordered" evidence="1">
    <location>
        <begin position="529"/>
        <end position="685"/>
    </location>
</feature>
<feature type="compositionally biased region" description="Low complexity" evidence="1">
    <location>
        <begin position="250"/>
        <end position="313"/>
    </location>
</feature>
<gene>
    <name evidence="2" type="ORF">FA10DRAFT_303769</name>
</gene>
<feature type="compositionally biased region" description="Basic and acidic residues" evidence="1">
    <location>
        <begin position="624"/>
        <end position="633"/>
    </location>
</feature>
<feature type="region of interest" description="Disordered" evidence="1">
    <location>
        <begin position="400"/>
        <end position="506"/>
    </location>
</feature>